<evidence type="ECO:0000313" key="3">
    <source>
        <dbReference type="Proteomes" id="UP000265520"/>
    </source>
</evidence>
<keyword evidence="1" id="KW-1133">Transmembrane helix</keyword>
<name>A0A392UP90_9FABA</name>
<dbReference type="EMBL" id="LXQA010854698">
    <property type="protein sequence ID" value="MCI74160.1"/>
    <property type="molecule type" value="Genomic_DNA"/>
</dbReference>
<proteinExistence type="predicted"/>
<reference evidence="2 3" key="1">
    <citation type="journal article" date="2018" name="Front. Plant Sci.">
        <title>Red Clover (Trifolium pratense) and Zigzag Clover (T. medium) - A Picture of Genomic Similarities and Differences.</title>
        <authorList>
            <person name="Dluhosova J."/>
            <person name="Istvanek J."/>
            <person name="Nedelnik J."/>
            <person name="Repkova J."/>
        </authorList>
    </citation>
    <scope>NUCLEOTIDE SEQUENCE [LARGE SCALE GENOMIC DNA]</scope>
    <source>
        <strain evidence="3">cv. 10/8</strain>
        <tissue evidence="2">Leaf</tissue>
    </source>
</reference>
<keyword evidence="3" id="KW-1185">Reference proteome</keyword>
<sequence>HGIGWYRWLWRWFCGWVSFPLVVLFGSARKVMEEFRLSGVDSGDGLGVLPVDWCVVCGKGGVVRLLA</sequence>
<evidence type="ECO:0000313" key="2">
    <source>
        <dbReference type="EMBL" id="MCI74160.1"/>
    </source>
</evidence>
<evidence type="ECO:0000256" key="1">
    <source>
        <dbReference type="SAM" id="Phobius"/>
    </source>
</evidence>
<feature type="non-terminal residue" evidence="2">
    <location>
        <position position="1"/>
    </location>
</feature>
<accession>A0A392UP90</accession>
<dbReference type="Proteomes" id="UP000265520">
    <property type="component" value="Unassembled WGS sequence"/>
</dbReference>
<keyword evidence="1" id="KW-0812">Transmembrane</keyword>
<organism evidence="2 3">
    <name type="scientific">Trifolium medium</name>
    <dbReference type="NCBI Taxonomy" id="97028"/>
    <lineage>
        <taxon>Eukaryota</taxon>
        <taxon>Viridiplantae</taxon>
        <taxon>Streptophyta</taxon>
        <taxon>Embryophyta</taxon>
        <taxon>Tracheophyta</taxon>
        <taxon>Spermatophyta</taxon>
        <taxon>Magnoliopsida</taxon>
        <taxon>eudicotyledons</taxon>
        <taxon>Gunneridae</taxon>
        <taxon>Pentapetalae</taxon>
        <taxon>rosids</taxon>
        <taxon>fabids</taxon>
        <taxon>Fabales</taxon>
        <taxon>Fabaceae</taxon>
        <taxon>Papilionoideae</taxon>
        <taxon>50 kb inversion clade</taxon>
        <taxon>NPAAA clade</taxon>
        <taxon>Hologalegina</taxon>
        <taxon>IRL clade</taxon>
        <taxon>Trifolieae</taxon>
        <taxon>Trifolium</taxon>
    </lineage>
</organism>
<dbReference type="AlphaFoldDB" id="A0A392UP90"/>
<keyword evidence="1" id="KW-0472">Membrane</keyword>
<protein>
    <submittedName>
        <fullName evidence="2">Uncharacterized protein</fullName>
    </submittedName>
</protein>
<comment type="caution">
    <text evidence="2">The sequence shown here is derived from an EMBL/GenBank/DDBJ whole genome shotgun (WGS) entry which is preliminary data.</text>
</comment>
<feature type="transmembrane region" description="Helical" evidence="1">
    <location>
        <begin position="6"/>
        <end position="26"/>
    </location>
</feature>